<keyword evidence="4" id="KW-1185">Reference proteome</keyword>
<name>A0A371BJG9_9SPHN</name>
<dbReference type="AlphaFoldDB" id="A0A371BJG9"/>
<evidence type="ECO:0000313" key="3">
    <source>
        <dbReference type="EMBL" id="RDV07730.1"/>
    </source>
</evidence>
<dbReference type="EMBL" id="QRGP01000001">
    <property type="protein sequence ID" value="RDV07730.1"/>
    <property type="molecule type" value="Genomic_DNA"/>
</dbReference>
<organism evidence="3 4">
    <name type="scientific">Sphingorhabdus pulchriflava</name>
    <dbReference type="NCBI Taxonomy" id="2292257"/>
    <lineage>
        <taxon>Bacteria</taxon>
        <taxon>Pseudomonadati</taxon>
        <taxon>Pseudomonadota</taxon>
        <taxon>Alphaproteobacteria</taxon>
        <taxon>Sphingomonadales</taxon>
        <taxon>Sphingomonadaceae</taxon>
        <taxon>Sphingorhabdus</taxon>
    </lineage>
</organism>
<keyword evidence="2" id="KW-0732">Signal</keyword>
<gene>
    <name evidence="3" type="ORF">DXH95_10540</name>
</gene>
<accession>A0A371BJG9</accession>
<proteinExistence type="predicted"/>
<feature type="signal peptide" evidence="2">
    <location>
        <begin position="1"/>
        <end position="20"/>
    </location>
</feature>
<dbReference type="Proteomes" id="UP000263833">
    <property type="component" value="Unassembled WGS sequence"/>
</dbReference>
<evidence type="ECO:0000313" key="4">
    <source>
        <dbReference type="Proteomes" id="UP000263833"/>
    </source>
</evidence>
<evidence type="ECO:0000256" key="1">
    <source>
        <dbReference type="SAM" id="MobiDB-lite"/>
    </source>
</evidence>
<sequence>MLNLLALVWLALGMSVPASAWSMHEASHGATQVSVDAHHHHESDGGISVHDHDDGDTPDGGHDHMPSILLGAVALADSAVSLAMPAIEREAFSPALTHGVESHIASGLRRPPRLG</sequence>
<reference evidence="4" key="1">
    <citation type="submission" date="2018-08" db="EMBL/GenBank/DDBJ databases">
        <authorList>
            <person name="Kim S.-J."/>
            <person name="Jung G.-Y."/>
        </authorList>
    </citation>
    <scope>NUCLEOTIDE SEQUENCE [LARGE SCALE GENOMIC DNA]</scope>
    <source>
        <strain evidence="4">GY_G</strain>
    </source>
</reference>
<feature type="region of interest" description="Disordered" evidence="1">
    <location>
        <begin position="37"/>
        <end position="64"/>
    </location>
</feature>
<feature type="chain" id="PRO_5016868686" evidence="2">
    <location>
        <begin position="21"/>
        <end position="115"/>
    </location>
</feature>
<protein>
    <submittedName>
        <fullName evidence="3">Uncharacterized protein</fullName>
    </submittedName>
</protein>
<evidence type="ECO:0000256" key="2">
    <source>
        <dbReference type="SAM" id="SignalP"/>
    </source>
</evidence>
<comment type="caution">
    <text evidence="3">The sequence shown here is derived from an EMBL/GenBank/DDBJ whole genome shotgun (WGS) entry which is preliminary data.</text>
</comment>